<gene>
    <name evidence="10" type="ORF">DLJ53_30670</name>
</gene>
<evidence type="ECO:0000256" key="8">
    <source>
        <dbReference type="ARBA" id="ARBA00037998"/>
    </source>
</evidence>
<dbReference type="RefSeq" id="WP_111352148.1">
    <property type="nucleotide sequence ID" value="NZ_JAIWKD010000010.1"/>
</dbReference>
<evidence type="ECO:0000256" key="3">
    <source>
        <dbReference type="ARBA" id="ARBA00022475"/>
    </source>
</evidence>
<dbReference type="Pfam" id="PF02653">
    <property type="entry name" value="BPD_transp_2"/>
    <property type="match status" value="1"/>
</dbReference>
<feature type="transmembrane region" description="Helical" evidence="9">
    <location>
        <begin position="70"/>
        <end position="89"/>
    </location>
</feature>
<dbReference type="Proteomes" id="UP000249590">
    <property type="component" value="Unassembled WGS sequence"/>
</dbReference>
<accession>A0A8B2NEE6</accession>
<feature type="transmembrane region" description="Helical" evidence="9">
    <location>
        <begin position="101"/>
        <end position="120"/>
    </location>
</feature>
<dbReference type="GO" id="GO:0005886">
    <property type="term" value="C:plasma membrane"/>
    <property type="evidence" value="ECO:0007669"/>
    <property type="project" value="UniProtKB-SubCell"/>
</dbReference>
<organism evidence="10 11">
    <name type="scientific">Acuticoccus sediminis</name>
    <dbReference type="NCBI Taxonomy" id="2184697"/>
    <lineage>
        <taxon>Bacteria</taxon>
        <taxon>Pseudomonadati</taxon>
        <taxon>Pseudomonadota</taxon>
        <taxon>Alphaproteobacteria</taxon>
        <taxon>Hyphomicrobiales</taxon>
        <taxon>Amorphaceae</taxon>
        <taxon>Acuticoccus</taxon>
    </lineage>
</organism>
<dbReference type="EMBL" id="QHHQ01000010">
    <property type="protein sequence ID" value="RAH97040.1"/>
    <property type="molecule type" value="Genomic_DNA"/>
</dbReference>
<keyword evidence="2" id="KW-0813">Transport</keyword>
<comment type="subcellular location">
    <subcellularLocation>
        <location evidence="1">Cell membrane</location>
        <topology evidence="1">Multi-pass membrane protein</topology>
    </subcellularLocation>
</comment>
<evidence type="ECO:0000256" key="5">
    <source>
        <dbReference type="ARBA" id="ARBA00022970"/>
    </source>
</evidence>
<comment type="caution">
    <text evidence="10">The sequence shown here is derived from an EMBL/GenBank/DDBJ whole genome shotgun (WGS) entry which is preliminary data.</text>
</comment>
<dbReference type="OrthoDB" id="9810089at2"/>
<feature type="transmembrane region" description="Helical" evidence="9">
    <location>
        <begin position="151"/>
        <end position="170"/>
    </location>
</feature>
<dbReference type="PANTHER" id="PTHR11795:SF451">
    <property type="entry name" value="ABC TRANSPORTER PERMEASE PROTEIN"/>
    <property type="match status" value="1"/>
</dbReference>
<proteinExistence type="inferred from homology"/>
<dbReference type="InterPro" id="IPR052157">
    <property type="entry name" value="BCAA_transport_permease"/>
</dbReference>
<keyword evidence="3" id="KW-1003">Cell membrane</keyword>
<dbReference type="AlphaFoldDB" id="A0A8B2NEE6"/>
<evidence type="ECO:0000256" key="4">
    <source>
        <dbReference type="ARBA" id="ARBA00022692"/>
    </source>
</evidence>
<evidence type="ECO:0000313" key="11">
    <source>
        <dbReference type="Proteomes" id="UP000249590"/>
    </source>
</evidence>
<dbReference type="InterPro" id="IPR001851">
    <property type="entry name" value="ABC_transp_permease"/>
</dbReference>
<feature type="transmembrane region" description="Helical" evidence="9">
    <location>
        <begin position="266"/>
        <end position="289"/>
    </location>
</feature>
<dbReference type="GO" id="GO:0022857">
    <property type="term" value="F:transmembrane transporter activity"/>
    <property type="evidence" value="ECO:0007669"/>
    <property type="project" value="InterPro"/>
</dbReference>
<sequence length="303" mass="31692">MDLFVAQVLAGIATGAIYACVALAVVMIYQAIHHLNFGQGEMAMFSTYIAWQLMQWFGAESGGTLLSLPLYILAFVLTVAISIAGGFLVERTVFAPIRNAPVLSHVAVFVALFLIFNSLAGEIWQHTIKPFPTPFGNGPLTEGGLVSRHDAGMVAVTLVVLLALALFFQFTRAGLAMRASAANPVSARLVGIRVGMMTALGWGMASGVGAIAGMLIAHKVFLEPNMMLSILLYGFAGAVLGGLTSPGGAVLGGFLVGIVENLAGTYIPVVGAELKLPIALALIVVVLVVKPTGLFGQRLVQRV</sequence>
<keyword evidence="11" id="KW-1185">Reference proteome</keyword>
<evidence type="ECO:0000256" key="7">
    <source>
        <dbReference type="ARBA" id="ARBA00023136"/>
    </source>
</evidence>
<feature type="transmembrane region" description="Helical" evidence="9">
    <location>
        <begin position="6"/>
        <end position="29"/>
    </location>
</feature>
<keyword evidence="7 9" id="KW-0472">Membrane</keyword>
<comment type="similarity">
    <text evidence="8">Belongs to the binding-protein-dependent transport system permease family. LivHM subfamily.</text>
</comment>
<evidence type="ECO:0000313" key="10">
    <source>
        <dbReference type="EMBL" id="RAH97040.1"/>
    </source>
</evidence>
<evidence type="ECO:0000256" key="9">
    <source>
        <dbReference type="SAM" id="Phobius"/>
    </source>
</evidence>
<keyword evidence="4 9" id="KW-0812">Transmembrane</keyword>
<keyword evidence="6 9" id="KW-1133">Transmembrane helix</keyword>
<dbReference type="GO" id="GO:0006865">
    <property type="term" value="P:amino acid transport"/>
    <property type="evidence" value="ECO:0007669"/>
    <property type="project" value="UniProtKB-KW"/>
</dbReference>
<feature type="transmembrane region" description="Helical" evidence="9">
    <location>
        <begin position="190"/>
        <end position="218"/>
    </location>
</feature>
<dbReference type="CDD" id="cd06582">
    <property type="entry name" value="TM_PBP1_LivH_like"/>
    <property type="match status" value="1"/>
</dbReference>
<name>A0A8B2NEE6_9HYPH</name>
<reference evidence="10 11" key="1">
    <citation type="submission" date="2018-05" db="EMBL/GenBank/DDBJ databases">
        <title>Acuticoccus sediminis sp. nov., isolated from deep-sea sediment of Indian Ocean.</title>
        <authorList>
            <person name="Liu X."/>
            <person name="Lai Q."/>
            <person name="Du Y."/>
            <person name="Sun F."/>
            <person name="Zhang X."/>
            <person name="Wang S."/>
            <person name="Shao Z."/>
        </authorList>
    </citation>
    <scope>NUCLEOTIDE SEQUENCE [LARGE SCALE GENOMIC DNA]</scope>
    <source>
        <strain evidence="10 11">PTG4-2</strain>
    </source>
</reference>
<keyword evidence="5" id="KW-0029">Amino-acid transport</keyword>
<evidence type="ECO:0000256" key="2">
    <source>
        <dbReference type="ARBA" id="ARBA00022448"/>
    </source>
</evidence>
<evidence type="ECO:0000256" key="6">
    <source>
        <dbReference type="ARBA" id="ARBA00022989"/>
    </source>
</evidence>
<protein>
    <submittedName>
        <fullName evidence="10">Branched-chain amino acid ABC transporter permease</fullName>
    </submittedName>
</protein>
<feature type="transmembrane region" description="Helical" evidence="9">
    <location>
        <begin position="230"/>
        <end position="259"/>
    </location>
</feature>
<dbReference type="PANTHER" id="PTHR11795">
    <property type="entry name" value="BRANCHED-CHAIN AMINO ACID TRANSPORT SYSTEM PERMEASE PROTEIN LIVH"/>
    <property type="match status" value="1"/>
</dbReference>
<evidence type="ECO:0000256" key="1">
    <source>
        <dbReference type="ARBA" id="ARBA00004651"/>
    </source>
</evidence>